<evidence type="ECO:0000259" key="9">
    <source>
        <dbReference type="PROSITE" id="PS50112"/>
    </source>
</evidence>
<dbReference type="Pfam" id="PF08448">
    <property type="entry name" value="PAS_4"/>
    <property type="match status" value="1"/>
</dbReference>
<evidence type="ECO:0000256" key="4">
    <source>
        <dbReference type="ARBA" id="ARBA00022679"/>
    </source>
</evidence>
<keyword evidence="3" id="KW-0597">Phosphoprotein</keyword>
<keyword evidence="6" id="KW-0902">Two-component regulatory system</keyword>
<dbReference type="InterPro" id="IPR000014">
    <property type="entry name" value="PAS"/>
</dbReference>
<dbReference type="PROSITE" id="PS50109">
    <property type="entry name" value="HIS_KIN"/>
    <property type="match status" value="1"/>
</dbReference>
<evidence type="ECO:0000256" key="6">
    <source>
        <dbReference type="ARBA" id="ARBA00023012"/>
    </source>
</evidence>
<evidence type="ECO:0000256" key="1">
    <source>
        <dbReference type="ARBA" id="ARBA00000085"/>
    </source>
</evidence>
<proteinExistence type="predicted"/>
<dbReference type="PANTHER" id="PTHR43547">
    <property type="entry name" value="TWO-COMPONENT HISTIDINE KINASE"/>
    <property type="match status" value="1"/>
</dbReference>
<dbReference type="CDD" id="cd00082">
    <property type="entry name" value="HisKA"/>
    <property type="match status" value="1"/>
</dbReference>
<dbReference type="FunFam" id="3.30.565.10:FF:000006">
    <property type="entry name" value="Sensor histidine kinase WalK"/>
    <property type="match status" value="1"/>
</dbReference>
<dbReference type="PANTHER" id="PTHR43547:SF2">
    <property type="entry name" value="HYBRID SIGNAL TRANSDUCTION HISTIDINE KINASE C"/>
    <property type="match status" value="1"/>
</dbReference>
<dbReference type="Gene3D" id="3.30.450.20">
    <property type="entry name" value="PAS domain"/>
    <property type="match status" value="1"/>
</dbReference>
<dbReference type="Gene3D" id="1.10.287.130">
    <property type="match status" value="1"/>
</dbReference>
<dbReference type="InterPro" id="IPR003661">
    <property type="entry name" value="HisK_dim/P_dom"/>
</dbReference>
<accession>A0A5C6XIV7</accession>
<dbReference type="InterPro" id="IPR003594">
    <property type="entry name" value="HATPase_dom"/>
</dbReference>
<dbReference type="InterPro" id="IPR036097">
    <property type="entry name" value="HisK_dim/P_sf"/>
</dbReference>
<dbReference type="PROSITE" id="PS50112">
    <property type="entry name" value="PAS"/>
    <property type="match status" value="1"/>
</dbReference>
<organism evidence="10 11">
    <name type="scientific">Lujinxingia vulgaris</name>
    <dbReference type="NCBI Taxonomy" id="2600176"/>
    <lineage>
        <taxon>Bacteria</taxon>
        <taxon>Deltaproteobacteria</taxon>
        <taxon>Bradymonadales</taxon>
        <taxon>Lujinxingiaceae</taxon>
        <taxon>Lujinxingia</taxon>
    </lineage>
</organism>
<gene>
    <name evidence="10" type="ORF">FRC96_05305</name>
</gene>
<sequence>MMEGEPVLLREPEVVISCKGACVSPANNDAPGAVVQTSGMLPRAGQVWVSIYEDLPQPTLLLDIPDTAHSTRSLVALNRSARALLGEALSSMLLGSESSEARDAIFTAFDQNHARPGQPPAPFALSHESGALFRAHFTPLPAIDTLDAPWLCLMHPYQRDQDLALQELISELSALHHERSDLDALGMAVAERLREALNTPAVALLAAEGERFAPRWRSGDATLSERLVRRLRNAEIPADQLHHLALEPGDAPDVCVLNLGGPPAHGVLSWIADIPPDARPTTLSLLATALDLLLSTAYIRESYSEERMRLRAVLEHVPSAVLLFDTEGKVVMYNSRAQAMIGHNRWKHLGPADHPFTICDIDGNELPEERWPLVRAVREGVGCTNEEYVLDFGEVRRNVLMTIAPVVDESGVTRLFLASATDVTERSARDRRKDEFLSVASHELRSPLTPLSGFVHLARQQAEMGKRVDPEVLRRAESQVHRLRRLVDALLDMSRIETGRLRLLKKPTSLRALLKRIAEPWLNGHEGHRIILQNADEAVYAVIDPDRIEQVISNLIDNALKHGRKEGKVQVRLHTATAHAVISVRDEGEGMSEEEVEQIFERFYSGAASRTTKSMGLGLYISRQIIEEHGGLIEIETAPGSSTEVRVLLPLGRDAE</sequence>
<dbReference type="Gene3D" id="3.30.565.10">
    <property type="entry name" value="Histidine kinase-like ATPase, C-terminal domain"/>
    <property type="match status" value="1"/>
</dbReference>
<evidence type="ECO:0000259" key="8">
    <source>
        <dbReference type="PROSITE" id="PS50109"/>
    </source>
</evidence>
<dbReference type="SUPFAM" id="SSF55785">
    <property type="entry name" value="PYP-like sensor domain (PAS domain)"/>
    <property type="match status" value="1"/>
</dbReference>
<dbReference type="InterPro" id="IPR035965">
    <property type="entry name" value="PAS-like_dom_sf"/>
</dbReference>
<evidence type="ECO:0000256" key="3">
    <source>
        <dbReference type="ARBA" id="ARBA00022553"/>
    </source>
</evidence>
<dbReference type="SMART" id="SM00388">
    <property type="entry name" value="HisKA"/>
    <property type="match status" value="1"/>
</dbReference>
<keyword evidence="7" id="KW-0472">Membrane</keyword>
<dbReference type="SUPFAM" id="SSF47384">
    <property type="entry name" value="Homodimeric domain of signal transducing histidine kinase"/>
    <property type="match status" value="1"/>
</dbReference>
<evidence type="ECO:0000256" key="2">
    <source>
        <dbReference type="ARBA" id="ARBA00012438"/>
    </source>
</evidence>
<name>A0A5C6XIV7_9DELT</name>
<dbReference type="InterPro" id="IPR004358">
    <property type="entry name" value="Sig_transdc_His_kin-like_C"/>
</dbReference>
<dbReference type="InterPro" id="IPR036890">
    <property type="entry name" value="HATPase_C_sf"/>
</dbReference>
<evidence type="ECO:0000313" key="11">
    <source>
        <dbReference type="Proteomes" id="UP000321046"/>
    </source>
</evidence>
<dbReference type="FunFam" id="1.10.287.130:FF:000001">
    <property type="entry name" value="Two-component sensor histidine kinase"/>
    <property type="match status" value="1"/>
</dbReference>
<dbReference type="InterPro" id="IPR005467">
    <property type="entry name" value="His_kinase_dom"/>
</dbReference>
<dbReference type="EMBL" id="VOSL01000024">
    <property type="protein sequence ID" value="TXD40663.1"/>
    <property type="molecule type" value="Genomic_DNA"/>
</dbReference>
<reference evidence="10 11" key="1">
    <citation type="submission" date="2019-08" db="EMBL/GenBank/DDBJ databases">
        <title>Bradymonadales sp. TMQ2.</title>
        <authorList>
            <person name="Liang Q."/>
        </authorList>
    </citation>
    <scope>NUCLEOTIDE SEQUENCE [LARGE SCALE GENOMIC DNA]</scope>
    <source>
        <strain evidence="10 11">TMQ2</strain>
    </source>
</reference>
<dbReference type="NCBIfam" id="TIGR00229">
    <property type="entry name" value="sensory_box"/>
    <property type="match status" value="1"/>
</dbReference>
<dbReference type="Proteomes" id="UP000321046">
    <property type="component" value="Unassembled WGS sequence"/>
</dbReference>
<dbReference type="CDD" id="cd00075">
    <property type="entry name" value="HATPase"/>
    <property type="match status" value="1"/>
</dbReference>
<dbReference type="AlphaFoldDB" id="A0A5C6XIV7"/>
<evidence type="ECO:0000256" key="5">
    <source>
        <dbReference type="ARBA" id="ARBA00022777"/>
    </source>
</evidence>
<dbReference type="GO" id="GO:0000155">
    <property type="term" value="F:phosphorelay sensor kinase activity"/>
    <property type="evidence" value="ECO:0007669"/>
    <property type="project" value="InterPro"/>
</dbReference>
<comment type="catalytic activity">
    <reaction evidence="1">
        <text>ATP + protein L-histidine = ADP + protein N-phospho-L-histidine.</text>
        <dbReference type="EC" id="2.7.13.3"/>
    </reaction>
</comment>
<dbReference type="SMART" id="SM00387">
    <property type="entry name" value="HATPase_c"/>
    <property type="match status" value="1"/>
</dbReference>
<keyword evidence="4" id="KW-0808">Transferase</keyword>
<feature type="domain" description="Histidine kinase" evidence="8">
    <location>
        <begin position="439"/>
        <end position="653"/>
    </location>
</feature>
<dbReference type="Pfam" id="PF02518">
    <property type="entry name" value="HATPase_c"/>
    <property type="match status" value="1"/>
</dbReference>
<dbReference type="OrthoDB" id="5525648at2"/>
<comment type="caution">
    <text evidence="10">The sequence shown here is derived from an EMBL/GenBank/DDBJ whole genome shotgun (WGS) entry which is preliminary data.</text>
</comment>
<dbReference type="EC" id="2.7.13.3" evidence="2"/>
<dbReference type="Pfam" id="PF00512">
    <property type="entry name" value="HisKA"/>
    <property type="match status" value="1"/>
</dbReference>
<feature type="domain" description="PAS" evidence="9">
    <location>
        <begin position="306"/>
        <end position="350"/>
    </location>
</feature>
<dbReference type="InterPro" id="IPR013656">
    <property type="entry name" value="PAS_4"/>
</dbReference>
<keyword evidence="5" id="KW-0418">Kinase</keyword>
<evidence type="ECO:0000256" key="7">
    <source>
        <dbReference type="ARBA" id="ARBA00023136"/>
    </source>
</evidence>
<dbReference type="PRINTS" id="PR00344">
    <property type="entry name" value="BCTRLSENSOR"/>
</dbReference>
<protein>
    <recommendedName>
        <fullName evidence="2">histidine kinase</fullName>
        <ecNumber evidence="2">2.7.13.3</ecNumber>
    </recommendedName>
</protein>
<dbReference type="SUPFAM" id="SSF55874">
    <property type="entry name" value="ATPase domain of HSP90 chaperone/DNA topoisomerase II/histidine kinase"/>
    <property type="match status" value="1"/>
</dbReference>
<evidence type="ECO:0000313" key="10">
    <source>
        <dbReference type="EMBL" id="TXD40663.1"/>
    </source>
</evidence>